<proteinExistence type="predicted"/>
<dbReference type="Proteomes" id="UP001530377">
    <property type="component" value="Unassembled WGS sequence"/>
</dbReference>
<accession>A0ABD3SD87</accession>
<evidence type="ECO:0000313" key="1">
    <source>
        <dbReference type="EMBL" id="KAL3822499.1"/>
    </source>
</evidence>
<name>A0ABD3SD87_9STRA</name>
<sequence length="123" mass="13934">MATSHNICITIVTFSPQMGHICEVLEIAFESSISDVMPICGSNKTWTYTGNGLRLGKQEHMASMAKELMMRMMLGVMDVKKKMMLLNDDDPRNVKKCLHDGTRAVWLNPMDPSRFLDDIILLE</sequence>
<evidence type="ECO:0000313" key="2">
    <source>
        <dbReference type="Proteomes" id="UP001530377"/>
    </source>
</evidence>
<keyword evidence="2" id="KW-1185">Reference proteome</keyword>
<reference evidence="1 2" key="1">
    <citation type="submission" date="2024-10" db="EMBL/GenBank/DDBJ databases">
        <title>Updated reference genomes for cyclostephanoid diatoms.</title>
        <authorList>
            <person name="Roberts W.R."/>
            <person name="Alverson A.J."/>
        </authorList>
    </citation>
    <scope>NUCLEOTIDE SEQUENCE [LARGE SCALE GENOMIC DNA]</scope>
    <source>
        <strain evidence="1 2">AJA228-03</strain>
    </source>
</reference>
<organism evidence="1 2">
    <name type="scientific">Cyclostephanos tholiformis</name>
    <dbReference type="NCBI Taxonomy" id="382380"/>
    <lineage>
        <taxon>Eukaryota</taxon>
        <taxon>Sar</taxon>
        <taxon>Stramenopiles</taxon>
        <taxon>Ochrophyta</taxon>
        <taxon>Bacillariophyta</taxon>
        <taxon>Coscinodiscophyceae</taxon>
        <taxon>Thalassiosirophycidae</taxon>
        <taxon>Stephanodiscales</taxon>
        <taxon>Stephanodiscaceae</taxon>
        <taxon>Cyclostephanos</taxon>
    </lineage>
</organism>
<gene>
    <name evidence="1" type="ORF">ACHAXA_002517</name>
</gene>
<dbReference type="AlphaFoldDB" id="A0ABD3SD87"/>
<comment type="caution">
    <text evidence="1">The sequence shown here is derived from an EMBL/GenBank/DDBJ whole genome shotgun (WGS) entry which is preliminary data.</text>
</comment>
<protein>
    <submittedName>
        <fullName evidence="1">Uncharacterized protein</fullName>
    </submittedName>
</protein>
<dbReference type="EMBL" id="JALLPB020000064">
    <property type="protein sequence ID" value="KAL3822499.1"/>
    <property type="molecule type" value="Genomic_DNA"/>
</dbReference>